<reference evidence="1" key="1">
    <citation type="submission" date="2021-05" db="EMBL/GenBank/DDBJ databases">
        <authorList>
            <person name="Scholz U."/>
            <person name="Mascher M."/>
            <person name="Fiebig A."/>
        </authorList>
    </citation>
    <scope>NUCLEOTIDE SEQUENCE [LARGE SCALE GENOMIC DNA]</scope>
</reference>
<keyword evidence="2" id="KW-1185">Reference proteome</keyword>
<accession>A0ACD5YW84</accession>
<dbReference type="Proteomes" id="UP001732700">
    <property type="component" value="Chromosome 6A"/>
</dbReference>
<protein>
    <submittedName>
        <fullName evidence="1">Uncharacterized protein</fullName>
    </submittedName>
</protein>
<name>A0ACD5YW84_AVESA</name>
<evidence type="ECO:0000313" key="1">
    <source>
        <dbReference type="EnsemblPlants" id="AVESA.00010b.r2.6AG1037970.1.CDS.1"/>
    </source>
</evidence>
<evidence type="ECO:0000313" key="2">
    <source>
        <dbReference type="Proteomes" id="UP001732700"/>
    </source>
</evidence>
<proteinExistence type="predicted"/>
<reference evidence="1" key="2">
    <citation type="submission" date="2025-09" db="UniProtKB">
        <authorList>
            <consortium name="EnsemblPlants"/>
        </authorList>
    </citation>
    <scope>IDENTIFICATION</scope>
</reference>
<organism evidence="1 2">
    <name type="scientific">Avena sativa</name>
    <name type="common">Oat</name>
    <dbReference type="NCBI Taxonomy" id="4498"/>
    <lineage>
        <taxon>Eukaryota</taxon>
        <taxon>Viridiplantae</taxon>
        <taxon>Streptophyta</taxon>
        <taxon>Embryophyta</taxon>
        <taxon>Tracheophyta</taxon>
        <taxon>Spermatophyta</taxon>
        <taxon>Magnoliopsida</taxon>
        <taxon>Liliopsida</taxon>
        <taxon>Poales</taxon>
        <taxon>Poaceae</taxon>
        <taxon>BOP clade</taxon>
        <taxon>Pooideae</taxon>
        <taxon>Poodae</taxon>
        <taxon>Poeae</taxon>
        <taxon>Poeae Chloroplast Group 1 (Aveneae type)</taxon>
        <taxon>Aveninae</taxon>
        <taxon>Avena</taxon>
    </lineage>
</organism>
<dbReference type="EnsemblPlants" id="AVESA.00010b.r2.6AG1037970.1">
    <property type="protein sequence ID" value="AVESA.00010b.r2.6AG1037970.1.CDS.1"/>
    <property type="gene ID" value="AVESA.00010b.r2.6AG1037970"/>
</dbReference>
<sequence length="148" mass="16082">MTQKMVIKVQMQSERCRPKAMALVAATPGVDSVALAGDAKDQLVVVGDGVDPVRLISALRRKVGPAQLVQVGDVKKKEEKKPAAAAAAEAIEYLSSPGYYFPYHYYAWQPEPVSVAYEKQYPVSAGDGYGYGYEYACARPEPDTCSIM</sequence>